<organism evidence="1 2">
    <name type="scientific">Alterisphingorhabdus coralli</name>
    <dbReference type="NCBI Taxonomy" id="3071408"/>
    <lineage>
        <taxon>Bacteria</taxon>
        <taxon>Pseudomonadati</taxon>
        <taxon>Pseudomonadota</taxon>
        <taxon>Alphaproteobacteria</taxon>
        <taxon>Sphingomonadales</taxon>
        <taxon>Sphingomonadaceae</taxon>
        <taxon>Alterisphingorhabdus (ex Yan et al. 2024)</taxon>
    </lineage>
</organism>
<dbReference type="KEGG" id="acoa:RB602_06365"/>
<dbReference type="Proteomes" id="UP001302429">
    <property type="component" value="Chromosome"/>
</dbReference>
<proteinExistence type="predicted"/>
<dbReference type="EMBL" id="CP136594">
    <property type="protein sequence ID" value="WOE76332.1"/>
    <property type="molecule type" value="Genomic_DNA"/>
</dbReference>
<keyword evidence="2" id="KW-1185">Reference proteome</keyword>
<protein>
    <submittedName>
        <fullName evidence="1">Uncharacterized protein</fullName>
    </submittedName>
</protein>
<dbReference type="RefSeq" id="WP_317083973.1">
    <property type="nucleotide sequence ID" value="NZ_CP136594.1"/>
</dbReference>
<accession>A0AA97FB14</accession>
<sequence>MFDFSDKFATIGLAAALAVAVIGNVGQWLHTQRLNSQIATLDRQINDPNTGFVAKLTTCKANTQELQSAIDTQNASTAINAAKEAATLAEATATVAEANTASDKAQERAEGIMAPIGEGDVCSQILTLDERLMESVQ</sequence>
<reference evidence="1 2" key="1">
    <citation type="submission" date="2023-10" db="EMBL/GenBank/DDBJ databases">
        <title>Complete genome sequence of a Sphingomonadaceae bacterium.</title>
        <authorList>
            <person name="Yan C."/>
        </authorList>
    </citation>
    <scope>NUCLEOTIDE SEQUENCE [LARGE SCALE GENOMIC DNA]</scope>
    <source>
        <strain evidence="1 2">SCSIO 66989</strain>
    </source>
</reference>
<dbReference type="AlphaFoldDB" id="A0AA97FB14"/>
<gene>
    <name evidence="1" type="ORF">RB602_06365</name>
</gene>
<evidence type="ECO:0000313" key="2">
    <source>
        <dbReference type="Proteomes" id="UP001302429"/>
    </source>
</evidence>
<evidence type="ECO:0000313" key="1">
    <source>
        <dbReference type="EMBL" id="WOE76332.1"/>
    </source>
</evidence>
<name>A0AA97FB14_9SPHN</name>